<dbReference type="PROSITE" id="PS50283">
    <property type="entry name" value="NA_SOLUT_SYMP_3"/>
    <property type="match status" value="1"/>
</dbReference>
<feature type="transmembrane region" description="Helical" evidence="6">
    <location>
        <begin position="6"/>
        <end position="24"/>
    </location>
</feature>
<evidence type="ECO:0000313" key="7">
    <source>
        <dbReference type="EMBL" id="CAF2233421.1"/>
    </source>
</evidence>
<protein>
    <submittedName>
        <fullName evidence="7">Uncharacterized protein</fullName>
    </submittedName>
</protein>
<gene>
    <name evidence="8" type="ORF">UXM345_LOCUS18491</name>
    <name evidence="7" type="ORF">XDN619_LOCUS34455</name>
</gene>
<keyword evidence="4 6" id="KW-1133">Transmembrane helix</keyword>
<sequence>METFNIDTIIFVGFLVINLLAGLYSGKNIKTIKEYAIGNRNFSTATIVATIVATWMAGSNMAITVSETYNKGLYYVIPGLADGISFFIIAYFYAPRMAEFLGNLSVQKLWEICMGIVSGQ</sequence>
<evidence type="ECO:0000256" key="3">
    <source>
        <dbReference type="ARBA" id="ARBA00022692"/>
    </source>
</evidence>
<evidence type="ECO:0000313" key="8">
    <source>
        <dbReference type="EMBL" id="CAF4039269.1"/>
    </source>
</evidence>
<evidence type="ECO:0000256" key="2">
    <source>
        <dbReference type="ARBA" id="ARBA00006434"/>
    </source>
</evidence>
<evidence type="ECO:0000256" key="5">
    <source>
        <dbReference type="ARBA" id="ARBA00023136"/>
    </source>
</evidence>
<dbReference type="InterPro" id="IPR001734">
    <property type="entry name" value="Na/solute_symporter"/>
</dbReference>
<evidence type="ECO:0000256" key="4">
    <source>
        <dbReference type="ARBA" id="ARBA00022989"/>
    </source>
</evidence>
<evidence type="ECO:0000313" key="9">
    <source>
        <dbReference type="Proteomes" id="UP000663887"/>
    </source>
</evidence>
<name>A0A817A6V1_9BILA</name>
<feature type="transmembrane region" description="Helical" evidence="6">
    <location>
        <begin position="72"/>
        <end position="94"/>
    </location>
</feature>
<comment type="subcellular location">
    <subcellularLocation>
        <location evidence="1">Membrane</location>
        <topology evidence="1">Multi-pass membrane protein</topology>
    </subcellularLocation>
</comment>
<dbReference type="Proteomes" id="UP000663887">
    <property type="component" value="Unassembled WGS sequence"/>
</dbReference>
<dbReference type="AlphaFoldDB" id="A0A817A6V1"/>
<keyword evidence="3 6" id="KW-0812">Transmembrane</keyword>
<dbReference type="GO" id="GO:0022857">
    <property type="term" value="F:transmembrane transporter activity"/>
    <property type="evidence" value="ECO:0007669"/>
    <property type="project" value="InterPro"/>
</dbReference>
<comment type="similarity">
    <text evidence="2">Belongs to the sodium:solute symporter (SSF) (TC 2.A.21) family.</text>
</comment>
<dbReference type="Gene3D" id="1.20.1730.10">
    <property type="entry name" value="Sodium/glucose cotransporter"/>
    <property type="match status" value="1"/>
</dbReference>
<keyword evidence="5 6" id="KW-0472">Membrane</keyword>
<reference evidence="7" key="1">
    <citation type="submission" date="2021-02" db="EMBL/GenBank/DDBJ databases">
        <authorList>
            <person name="Nowell W R."/>
        </authorList>
    </citation>
    <scope>NUCLEOTIDE SEQUENCE</scope>
</reference>
<dbReference type="GO" id="GO:0016020">
    <property type="term" value="C:membrane"/>
    <property type="evidence" value="ECO:0007669"/>
    <property type="project" value="UniProtKB-SubCell"/>
</dbReference>
<evidence type="ECO:0000256" key="6">
    <source>
        <dbReference type="SAM" id="Phobius"/>
    </source>
</evidence>
<evidence type="ECO:0000256" key="1">
    <source>
        <dbReference type="ARBA" id="ARBA00004141"/>
    </source>
</evidence>
<comment type="caution">
    <text evidence="7">The sequence shown here is derived from an EMBL/GenBank/DDBJ whole genome shotgun (WGS) entry which is preliminary data.</text>
</comment>
<organism evidence="7 9">
    <name type="scientific">Rotaria magnacalcarata</name>
    <dbReference type="NCBI Taxonomy" id="392030"/>
    <lineage>
        <taxon>Eukaryota</taxon>
        <taxon>Metazoa</taxon>
        <taxon>Spiralia</taxon>
        <taxon>Gnathifera</taxon>
        <taxon>Rotifera</taxon>
        <taxon>Eurotatoria</taxon>
        <taxon>Bdelloidea</taxon>
        <taxon>Philodinida</taxon>
        <taxon>Philodinidae</taxon>
        <taxon>Rotaria</taxon>
    </lineage>
</organism>
<dbReference type="Proteomes" id="UP000663842">
    <property type="component" value="Unassembled WGS sequence"/>
</dbReference>
<accession>A0A817A6V1</accession>
<feature type="transmembrane region" description="Helical" evidence="6">
    <location>
        <begin position="45"/>
        <end position="66"/>
    </location>
</feature>
<proteinExistence type="inferred from homology"/>
<dbReference type="EMBL" id="CAJNRG010017537">
    <property type="protein sequence ID" value="CAF2233421.1"/>
    <property type="molecule type" value="Genomic_DNA"/>
</dbReference>
<dbReference type="InterPro" id="IPR038377">
    <property type="entry name" value="Na/Glc_symporter_sf"/>
</dbReference>
<dbReference type="EMBL" id="CAJOBF010002513">
    <property type="protein sequence ID" value="CAF4039269.1"/>
    <property type="molecule type" value="Genomic_DNA"/>
</dbReference>